<feature type="transmembrane region" description="Helical" evidence="1">
    <location>
        <begin position="135"/>
        <end position="153"/>
    </location>
</feature>
<keyword evidence="1" id="KW-0812">Transmembrane</keyword>
<reference evidence="3" key="1">
    <citation type="submission" date="2015-08" db="EMBL/GenBank/DDBJ databases">
        <authorList>
            <person name="Babu N.S."/>
            <person name="Beckwith C.J."/>
            <person name="Beseler K.G."/>
            <person name="Brison A."/>
            <person name="Carone J.V."/>
            <person name="Caskin T.P."/>
            <person name="Diamond M."/>
            <person name="Durham M.E."/>
            <person name="Foxe J.M."/>
            <person name="Go M."/>
            <person name="Henderson B.A."/>
            <person name="Jones I.B."/>
            <person name="McGettigan J.A."/>
            <person name="Micheletti S.J."/>
            <person name="Nasrallah M.E."/>
            <person name="Ortiz D."/>
            <person name="Piller C.R."/>
            <person name="Privatt S.R."/>
            <person name="Schneider S.L."/>
            <person name="Sharp S."/>
            <person name="Smith T.C."/>
            <person name="Stanton J.D."/>
            <person name="Ullery H.E."/>
            <person name="Wilson R.J."/>
            <person name="Serrano M.G."/>
            <person name="Buck G."/>
            <person name="Lee V."/>
            <person name="Wang Y."/>
            <person name="Carvalho R."/>
            <person name="Voegtly L."/>
            <person name="Shi R."/>
            <person name="Duckworth R."/>
            <person name="Johnson A."/>
            <person name="Loviza R."/>
            <person name="Walstead R."/>
            <person name="Shah Z."/>
            <person name="Kiflezghi M."/>
            <person name="Wade K."/>
            <person name="Ball S.L."/>
            <person name="Bradley K.W."/>
            <person name="Asai D.J."/>
            <person name="Bowman C.A."/>
            <person name="Russell D.A."/>
            <person name="Pope W.H."/>
            <person name="Jacobs-Sera D."/>
            <person name="Hendrix R.W."/>
            <person name="Hatfull G.F."/>
        </authorList>
    </citation>
    <scope>NUCLEOTIDE SEQUENCE</scope>
</reference>
<keyword evidence="1" id="KW-1133">Transmembrane helix</keyword>
<dbReference type="InterPro" id="IPR044049">
    <property type="entry name" value="EccD_transm"/>
</dbReference>
<evidence type="ECO:0000259" key="2">
    <source>
        <dbReference type="Pfam" id="PF19053"/>
    </source>
</evidence>
<feature type="transmembrane region" description="Helical" evidence="1">
    <location>
        <begin position="109"/>
        <end position="129"/>
    </location>
</feature>
<proteinExistence type="predicted"/>
<name>A0A2P2CF85_9ZZZZ</name>
<feature type="transmembrane region" description="Helical" evidence="1">
    <location>
        <begin position="190"/>
        <end position="208"/>
    </location>
</feature>
<evidence type="ECO:0000313" key="3">
    <source>
        <dbReference type="EMBL" id="CUR60654.1"/>
    </source>
</evidence>
<dbReference type="InterPro" id="IPR024962">
    <property type="entry name" value="YukD-like"/>
</dbReference>
<dbReference type="AlphaFoldDB" id="A0A2P2CF85"/>
<accession>A0A2P2CF85</accession>
<gene>
    <name evidence="3" type="ORF">NOCA280074</name>
</gene>
<dbReference type="Pfam" id="PF19053">
    <property type="entry name" value="EccD"/>
    <property type="match status" value="1"/>
</dbReference>
<dbReference type="EMBL" id="CZKA01000078">
    <property type="protein sequence ID" value="CUR60654.1"/>
    <property type="molecule type" value="Genomic_DNA"/>
</dbReference>
<keyword evidence="1" id="KW-0472">Membrane</keyword>
<feature type="transmembrane region" description="Helical" evidence="1">
    <location>
        <begin position="350"/>
        <end position="370"/>
    </location>
</feature>
<dbReference type="Gene3D" id="3.10.20.90">
    <property type="entry name" value="Phosphatidylinositol 3-kinase Catalytic Subunit, Chain A, domain 1"/>
    <property type="match status" value="1"/>
</dbReference>
<feature type="transmembrane region" description="Helical" evidence="1">
    <location>
        <begin position="321"/>
        <end position="338"/>
    </location>
</feature>
<sequence>MPAPLRLTVTGERRRADLVVPGTVPVAELLPDLAELVGVDEVATALILMTTTGEVLQSGSGLEAQGVIDGAVLHLTSTVPRPMVVHDDLVEAVELVGAEQAPARFPPRWSLVSGVAMLSLAAGCLPLVAAPGPSAVGVGGIGVLLLTVAILSGSSSHDPGSAFPGWASAACGGAAAVLALPVGTHPAGQVAAAGLGGLVPAVLALLVSGTAHTPMLSAGLVATAAGLGGLAVALTGVSPSAVLASGLVAAALSVDAIPAVALRAGSICSPQVDPDAPETAHQQVEVATLASGLRVADGLVGRLYSALGLASLLLAPLAARSGPGCAALMVALSVRLLVHSGVHRCQAVRRAALLAGLVGLFSLVVAALWLQPSWRGPLTVSLVAGGVLTCAGSGLAQAETPGRARLLELVERVVLAALLPLATVGSGLLDGVRG</sequence>
<evidence type="ECO:0000256" key="1">
    <source>
        <dbReference type="SAM" id="Phobius"/>
    </source>
</evidence>
<feature type="transmembrane region" description="Helical" evidence="1">
    <location>
        <begin position="165"/>
        <end position="184"/>
    </location>
</feature>
<protein>
    <submittedName>
        <fullName evidence="3">Putative type VII secretion system protein EccD</fullName>
    </submittedName>
</protein>
<feature type="domain" description="EccD-like transmembrane" evidence="2">
    <location>
        <begin position="112"/>
        <end position="434"/>
    </location>
</feature>
<dbReference type="Pfam" id="PF08817">
    <property type="entry name" value="YukD"/>
    <property type="match status" value="1"/>
</dbReference>
<feature type="transmembrane region" description="Helical" evidence="1">
    <location>
        <begin position="215"/>
        <end position="235"/>
    </location>
</feature>
<feature type="transmembrane region" description="Helical" evidence="1">
    <location>
        <begin position="376"/>
        <end position="397"/>
    </location>
</feature>
<organism evidence="3">
    <name type="scientific">metagenome</name>
    <dbReference type="NCBI Taxonomy" id="256318"/>
    <lineage>
        <taxon>unclassified sequences</taxon>
        <taxon>metagenomes</taxon>
    </lineage>
</organism>